<reference evidence="2" key="1">
    <citation type="submission" date="2016-10" db="EMBL/GenBank/DDBJ databases">
        <authorList>
            <person name="de Groot N.N."/>
        </authorList>
    </citation>
    <scope>NUCLEOTIDE SEQUENCE</scope>
</reference>
<protein>
    <recommendedName>
        <fullName evidence="1">MrfA-like Zn-binding domain-containing protein</fullName>
    </recommendedName>
</protein>
<gene>
    <name evidence="2" type="ORF">MNB_SUP05-SYMBIONT-7-142</name>
</gene>
<dbReference type="InterPro" id="IPR018973">
    <property type="entry name" value="MZB"/>
</dbReference>
<dbReference type="EMBL" id="FPIA01000060">
    <property type="protein sequence ID" value="SFV88554.1"/>
    <property type="molecule type" value="Genomic_DNA"/>
</dbReference>
<dbReference type="InterPro" id="IPR047721">
    <property type="entry name" value="DrmB"/>
</dbReference>
<dbReference type="NCBIfam" id="NF038324">
    <property type="entry name" value="DrmB_fam"/>
    <property type="match status" value="1"/>
</dbReference>
<proteinExistence type="predicted"/>
<accession>A0A1W1E3L1</accession>
<feature type="domain" description="MrfA-like Zn-binding" evidence="1">
    <location>
        <begin position="477"/>
        <end position="576"/>
    </location>
</feature>
<organism evidence="2">
    <name type="scientific">hydrothermal vent metagenome</name>
    <dbReference type="NCBI Taxonomy" id="652676"/>
    <lineage>
        <taxon>unclassified sequences</taxon>
        <taxon>metagenomes</taxon>
        <taxon>ecological metagenomes</taxon>
    </lineage>
</organism>
<name>A0A1W1E3L1_9ZZZZ</name>
<evidence type="ECO:0000313" key="2">
    <source>
        <dbReference type="EMBL" id="SFV88554.1"/>
    </source>
</evidence>
<dbReference type="Pfam" id="PF09369">
    <property type="entry name" value="MZB"/>
    <property type="match status" value="1"/>
</dbReference>
<dbReference type="AlphaFoldDB" id="A0A1W1E3L1"/>
<evidence type="ECO:0000259" key="1">
    <source>
        <dbReference type="Pfam" id="PF09369"/>
    </source>
</evidence>
<sequence length="614" mass="69336">MKGKQEYTPVRFSHLTSYSGVGAIVRGVEDKLMVVVDIRHWTDKNGKNATIPIPYVNRITNALDISKELRMPPVAQENFSKGIEGSYLPAVLFPTFTHCSTCGLLHPNPWRHQNKPLNEKVFCRDKQCKGKGRGILKQVTWCCVSNEGHLDEVPWHAICHKESPSKCETDYQANYLKFDIDKKSGKNIVKCTRCGSFHQYEKQQLGFMNKPQPWIYESVELNENLKIDIVEINDSSAYLPDRVNALVIPPESRISKSTIVDKLYSNSTALRKLENIAIPLKRKGELLSLATKYRCGVDEIKNAIEQIDNGYPNFDTFESAGDLIADEYKAFLTPLKNVKDDEDFVTEHKTDEWKSLATEGMDNDLLALLYIVDKHIVANRLREILVFKGFKRGRPQDDQEQLLVPPDIVGKSNWLPAIELFGEGVFFTLNEIILSKWEQLSGVKQRAIEISKRYEKSGLNLGDDIVITPRFILLHTLAHLIIRELESSAGYPAAALSERIYHSRNDKMAGILIYTAVPDVVGSLGGIVESAQPREFVKILHNAFKHALWCSLDPVCTEHQGQGPGWLNRAACHGCVLVPETACDYGNVFLDRVFIKGNEALGIPNFLNFVMEHK</sequence>